<dbReference type="Proteomes" id="UP000265566">
    <property type="component" value="Chromosome 8"/>
</dbReference>
<dbReference type="InterPro" id="IPR053063">
    <property type="entry name" value="PWWP_domain_containing_PDP"/>
</dbReference>
<dbReference type="PANTHER" id="PTHR42851:SF19">
    <property type="entry name" value="PWWP DOMAIN-CONTAINING PROTEIN 2-RELATED"/>
    <property type="match status" value="1"/>
</dbReference>
<evidence type="ECO:0000313" key="4">
    <source>
        <dbReference type="EnsemblPlants" id="KEH20635"/>
    </source>
</evidence>
<evidence type="ECO:0000313" key="2">
    <source>
        <dbReference type="EMBL" id="KEH20635.1"/>
    </source>
</evidence>
<sequence>MDLSSASEITLNLDLMHNASESSPTALTLKFRNKNSVPSIAILNKLLCKFGPLIDSKTELLVKTNGVKLVFQKRCDAETAFTHVGKYRFGSSLKSFCLKVLPHKPKECTRKRGRKSKKQSSSLHDVSAV</sequence>
<proteinExistence type="predicted"/>
<dbReference type="HOGENOM" id="CLU_1952033_0_0_1"/>
<dbReference type="PANTHER" id="PTHR42851">
    <property type="entry name" value="ALDOLASE-RELATED"/>
    <property type="match status" value="1"/>
</dbReference>
<reference evidence="2 5" key="1">
    <citation type="journal article" date="2011" name="Nature">
        <title>The Medicago genome provides insight into the evolution of rhizobial symbioses.</title>
        <authorList>
            <person name="Young N.D."/>
            <person name="Debelle F."/>
            <person name="Oldroyd G.E."/>
            <person name="Geurts R."/>
            <person name="Cannon S.B."/>
            <person name="Udvardi M.K."/>
            <person name="Benedito V.A."/>
            <person name="Mayer K.F."/>
            <person name="Gouzy J."/>
            <person name="Schoof H."/>
            <person name="Van de Peer Y."/>
            <person name="Proost S."/>
            <person name="Cook D.R."/>
            <person name="Meyers B.C."/>
            <person name="Spannagl M."/>
            <person name="Cheung F."/>
            <person name="De Mita S."/>
            <person name="Krishnakumar V."/>
            <person name="Gundlach H."/>
            <person name="Zhou S."/>
            <person name="Mudge J."/>
            <person name="Bharti A.K."/>
            <person name="Murray J.D."/>
            <person name="Naoumkina M.A."/>
            <person name="Rosen B."/>
            <person name="Silverstein K.A."/>
            <person name="Tang H."/>
            <person name="Rombauts S."/>
            <person name="Zhao P.X."/>
            <person name="Zhou P."/>
            <person name="Barbe V."/>
            <person name="Bardou P."/>
            <person name="Bechner M."/>
            <person name="Bellec A."/>
            <person name="Berger A."/>
            <person name="Berges H."/>
            <person name="Bidwell S."/>
            <person name="Bisseling T."/>
            <person name="Choisne N."/>
            <person name="Couloux A."/>
            <person name="Denny R."/>
            <person name="Deshpande S."/>
            <person name="Dai X."/>
            <person name="Doyle J.J."/>
            <person name="Dudez A.M."/>
            <person name="Farmer A.D."/>
            <person name="Fouteau S."/>
            <person name="Franken C."/>
            <person name="Gibelin C."/>
            <person name="Gish J."/>
            <person name="Goldstein S."/>
            <person name="Gonzalez A.J."/>
            <person name="Green P.J."/>
            <person name="Hallab A."/>
            <person name="Hartog M."/>
            <person name="Hua A."/>
            <person name="Humphray S.J."/>
            <person name="Jeong D.H."/>
            <person name="Jing Y."/>
            <person name="Jocker A."/>
            <person name="Kenton S.M."/>
            <person name="Kim D.J."/>
            <person name="Klee K."/>
            <person name="Lai H."/>
            <person name="Lang C."/>
            <person name="Lin S."/>
            <person name="Macmil S.L."/>
            <person name="Magdelenat G."/>
            <person name="Matthews L."/>
            <person name="McCorrison J."/>
            <person name="Monaghan E.L."/>
            <person name="Mun J.H."/>
            <person name="Najar F.Z."/>
            <person name="Nicholson C."/>
            <person name="Noirot C."/>
            <person name="O'Bleness M."/>
            <person name="Paule C.R."/>
            <person name="Poulain J."/>
            <person name="Prion F."/>
            <person name="Qin B."/>
            <person name="Qu C."/>
            <person name="Retzel E.F."/>
            <person name="Riddle C."/>
            <person name="Sallet E."/>
            <person name="Samain S."/>
            <person name="Samson N."/>
            <person name="Sanders I."/>
            <person name="Saurat O."/>
            <person name="Scarpelli C."/>
            <person name="Schiex T."/>
            <person name="Segurens B."/>
            <person name="Severin A.J."/>
            <person name="Sherrier D.J."/>
            <person name="Shi R."/>
            <person name="Sims S."/>
            <person name="Singer S.R."/>
            <person name="Sinharoy S."/>
            <person name="Sterck L."/>
            <person name="Viollet A."/>
            <person name="Wang B.B."/>
            <person name="Wang K."/>
            <person name="Wang M."/>
            <person name="Wang X."/>
            <person name="Warfsmann J."/>
            <person name="Weissenbach J."/>
            <person name="White D.D."/>
            <person name="White J.D."/>
            <person name="Wiley G.B."/>
            <person name="Wincker P."/>
            <person name="Xing Y."/>
            <person name="Yang L."/>
            <person name="Yao Z."/>
            <person name="Ying F."/>
            <person name="Zhai J."/>
            <person name="Zhou L."/>
            <person name="Zuber A."/>
            <person name="Denarie J."/>
            <person name="Dixon R.A."/>
            <person name="May G.D."/>
            <person name="Schwartz D.C."/>
            <person name="Rogers J."/>
            <person name="Quetier F."/>
            <person name="Town C.D."/>
            <person name="Roe B.A."/>
        </authorList>
    </citation>
    <scope>NUCLEOTIDE SEQUENCE [LARGE SCALE GENOMIC DNA]</scope>
    <source>
        <strain evidence="2">A17</strain>
        <strain evidence="4 5">cv. Jemalong A17</strain>
    </source>
</reference>
<name>A0A072U469_MEDTR</name>
<dbReference type="EnsemblPlants" id="KEH20635">
    <property type="protein sequence ID" value="KEH20635"/>
    <property type="gene ID" value="MTR_8g080970"/>
</dbReference>
<accession>A0A072U469</accession>
<dbReference type="STRING" id="3880.A0A072U469"/>
<dbReference type="AlphaFoldDB" id="A0A072U469"/>
<protein>
    <submittedName>
        <fullName evidence="2">PWWP domain protein</fullName>
    </submittedName>
</protein>
<organism evidence="2 5">
    <name type="scientific">Medicago truncatula</name>
    <name type="common">Barrel medic</name>
    <name type="synonym">Medicago tribuloides</name>
    <dbReference type="NCBI Taxonomy" id="3880"/>
    <lineage>
        <taxon>Eukaryota</taxon>
        <taxon>Viridiplantae</taxon>
        <taxon>Streptophyta</taxon>
        <taxon>Embryophyta</taxon>
        <taxon>Tracheophyta</taxon>
        <taxon>Spermatophyta</taxon>
        <taxon>Magnoliopsida</taxon>
        <taxon>eudicotyledons</taxon>
        <taxon>Gunneridae</taxon>
        <taxon>Pentapetalae</taxon>
        <taxon>rosids</taxon>
        <taxon>fabids</taxon>
        <taxon>Fabales</taxon>
        <taxon>Fabaceae</taxon>
        <taxon>Papilionoideae</taxon>
        <taxon>50 kb inversion clade</taxon>
        <taxon>NPAAA clade</taxon>
        <taxon>Hologalegina</taxon>
        <taxon>IRL clade</taxon>
        <taxon>Trifolieae</taxon>
        <taxon>Medicago</taxon>
    </lineage>
</organism>
<reference evidence="2 5" key="2">
    <citation type="journal article" date="2014" name="BMC Genomics">
        <title>An improved genome release (version Mt4.0) for the model legume Medicago truncatula.</title>
        <authorList>
            <person name="Tang H."/>
            <person name="Krishnakumar V."/>
            <person name="Bidwell S."/>
            <person name="Rosen B."/>
            <person name="Chan A."/>
            <person name="Zhou S."/>
            <person name="Gentzbittel L."/>
            <person name="Childs K.L."/>
            <person name="Yandell M."/>
            <person name="Gundlach H."/>
            <person name="Mayer K.F."/>
            <person name="Schwartz D.C."/>
            <person name="Town C.D."/>
        </authorList>
    </citation>
    <scope>GENOME REANNOTATION</scope>
    <source>
        <strain evidence="2">A17</strain>
        <strain evidence="4 5">cv. Jemalong A17</strain>
    </source>
</reference>
<reference evidence="3" key="5">
    <citation type="journal article" date="2018" name="Nat. Plants">
        <title>Whole-genome landscape of Medicago truncatula symbiotic genes.</title>
        <authorList>
            <person name="Pecrix Y."/>
            <person name="Gamas P."/>
            <person name="Carrere S."/>
        </authorList>
    </citation>
    <scope>NUCLEOTIDE SEQUENCE</scope>
    <source>
        <tissue evidence="3">Leaves</tissue>
    </source>
</reference>
<evidence type="ECO:0000313" key="3">
    <source>
        <dbReference type="EMBL" id="RHN42521.1"/>
    </source>
</evidence>
<keyword evidence="5" id="KW-1185">Reference proteome</keyword>
<feature type="region of interest" description="Disordered" evidence="1">
    <location>
        <begin position="108"/>
        <end position="129"/>
    </location>
</feature>
<dbReference type="Proteomes" id="UP000002051">
    <property type="component" value="Chromosome 8"/>
</dbReference>
<dbReference type="EMBL" id="PSQE01000008">
    <property type="protein sequence ID" value="RHN42521.1"/>
    <property type="molecule type" value="Genomic_DNA"/>
</dbReference>
<reference evidence="6" key="4">
    <citation type="journal article" date="2018" name="Nat. Plants">
        <title>Whole-genome landscape of Medicago truncatula symbiotic genes.</title>
        <authorList>
            <person name="Pecrix Y."/>
            <person name="Staton S.E."/>
            <person name="Sallet E."/>
            <person name="Lelandais-Briere C."/>
            <person name="Moreau S."/>
            <person name="Carrere S."/>
            <person name="Blein T."/>
            <person name="Jardinaud M.F."/>
            <person name="Latrasse D."/>
            <person name="Zouine M."/>
            <person name="Zahm M."/>
            <person name="Kreplak J."/>
            <person name="Mayjonade B."/>
            <person name="Satge C."/>
            <person name="Perez M."/>
            <person name="Cauet S."/>
            <person name="Marande W."/>
            <person name="Chantry-Darmon C."/>
            <person name="Lopez-Roques C."/>
            <person name="Bouchez O."/>
            <person name="Berard A."/>
            <person name="Debelle F."/>
            <person name="Munos S."/>
            <person name="Bendahmane A."/>
            <person name="Berges H."/>
            <person name="Niebel A."/>
            <person name="Buitink J."/>
            <person name="Frugier F."/>
            <person name="Benhamed M."/>
            <person name="Crespi M."/>
            <person name="Gouzy J."/>
            <person name="Gamas P."/>
        </authorList>
    </citation>
    <scope>NUCLEOTIDE SEQUENCE [LARGE SCALE GENOMIC DNA]</scope>
    <source>
        <strain evidence="6">cv. Jemalong A17</strain>
    </source>
</reference>
<dbReference type="EMBL" id="CM001224">
    <property type="protein sequence ID" value="KEH20635.1"/>
    <property type="molecule type" value="Genomic_DNA"/>
</dbReference>
<reference evidence="4" key="3">
    <citation type="submission" date="2015-04" db="UniProtKB">
        <authorList>
            <consortium name="EnsemblPlants"/>
        </authorList>
    </citation>
    <scope>IDENTIFICATION</scope>
    <source>
        <strain evidence="4">cv. Jemalong A17</strain>
    </source>
</reference>
<evidence type="ECO:0000313" key="6">
    <source>
        <dbReference type="Proteomes" id="UP000265566"/>
    </source>
</evidence>
<gene>
    <name evidence="2" type="ordered locus">MTR_8g080970</name>
    <name evidence="3" type="ORF">MtrunA17_Chr8g0377761</name>
</gene>
<evidence type="ECO:0000313" key="5">
    <source>
        <dbReference type="Proteomes" id="UP000002051"/>
    </source>
</evidence>
<dbReference type="Gramene" id="rna48969">
    <property type="protein sequence ID" value="RHN42521.1"/>
    <property type="gene ID" value="gene48969"/>
</dbReference>
<evidence type="ECO:0000256" key="1">
    <source>
        <dbReference type="SAM" id="MobiDB-lite"/>
    </source>
</evidence>